<comment type="function">
    <text evidence="7">CyaE is necessary for transport of calmodulin-sensitive adenylate cyclase-hemolysin (cyclolysin).</text>
</comment>
<dbReference type="Pfam" id="PF02321">
    <property type="entry name" value="OEP"/>
    <property type="match status" value="2"/>
</dbReference>
<dbReference type="GO" id="GO:0015288">
    <property type="term" value="F:porin activity"/>
    <property type="evidence" value="ECO:0007669"/>
    <property type="project" value="TreeGrafter"/>
</dbReference>
<evidence type="ECO:0000256" key="5">
    <source>
        <dbReference type="ARBA" id="ARBA00023136"/>
    </source>
</evidence>
<dbReference type="GO" id="GO:1990281">
    <property type="term" value="C:efflux pump complex"/>
    <property type="evidence" value="ECO:0007669"/>
    <property type="project" value="TreeGrafter"/>
</dbReference>
<evidence type="ECO:0000256" key="8">
    <source>
        <dbReference type="SAM" id="SignalP"/>
    </source>
</evidence>
<dbReference type="GO" id="GO:0015562">
    <property type="term" value="F:efflux transmembrane transporter activity"/>
    <property type="evidence" value="ECO:0007669"/>
    <property type="project" value="InterPro"/>
</dbReference>
<feature type="chain" id="PRO_5030782041" description="Protein CyaE" evidence="8">
    <location>
        <begin position="23"/>
        <end position="467"/>
    </location>
</feature>
<accession>A0A7Y6DJI5</accession>
<dbReference type="Gene3D" id="1.20.1600.10">
    <property type="entry name" value="Outer membrane efflux proteins (OEP)"/>
    <property type="match status" value="1"/>
</dbReference>
<evidence type="ECO:0000256" key="3">
    <source>
        <dbReference type="ARBA" id="ARBA00022452"/>
    </source>
</evidence>
<keyword evidence="2 7" id="KW-0813">Transport</keyword>
<organism evidence="9 10">
    <name type="scientific">Pseudomonas corrugata</name>
    <dbReference type="NCBI Taxonomy" id="47879"/>
    <lineage>
        <taxon>Bacteria</taxon>
        <taxon>Pseudomonadati</taxon>
        <taxon>Pseudomonadota</taxon>
        <taxon>Gammaproteobacteria</taxon>
        <taxon>Pseudomonadales</taxon>
        <taxon>Pseudomonadaceae</taxon>
        <taxon>Pseudomonas</taxon>
    </lineage>
</organism>
<protein>
    <recommendedName>
        <fullName evidence="7">Protein CyaE</fullName>
    </recommendedName>
</protein>
<keyword evidence="5 7" id="KW-0472">Membrane</keyword>
<evidence type="ECO:0000256" key="7">
    <source>
        <dbReference type="PIRNR" id="PIRNR001892"/>
    </source>
</evidence>
<keyword evidence="8" id="KW-0732">Signal</keyword>
<evidence type="ECO:0000256" key="4">
    <source>
        <dbReference type="ARBA" id="ARBA00022692"/>
    </source>
</evidence>
<reference evidence="9 10" key="1">
    <citation type="journal article" date="2020" name="Front. Plant Sci.">
        <title>Isolation of Rhizosphere Bacteria That Improve Quality and Water Stress Tolerance in Greenhouse Ornamentals.</title>
        <authorList>
            <person name="Nordstedt N.P."/>
            <person name="Jones M.L."/>
        </authorList>
    </citation>
    <scope>NUCLEOTIDE SEQUENCE [LARGE SCALE GENOMIC DNA]</scope>
    <source>
        <strain evidence="9 10">C7D2</strain>
    </source>
</reference>
<dbReference type="RefSeq" id="WP_175363951.1">
    <property type="nucleotide sequence ID" value="NZ_JABFMR010000035.1"/>
</dbReference>
<evidence type="ECO:0000256" key="1">
    <source>
        <dbReference type="ARBA" id="ARBA00007613"/>
    </source>
</evidence>
<dbReference type="Proteomes" id="UP000536720">
    <property type="component" value="Unassembled WGS sequence"/>
</dbReference>
<dbReference type="PANTHER" id="PTHR30026">
    <property type="entry name" value="OUTER MEMBRANE PROTEIN TOLC"/>
    <property type="match status" value="1"/>
</dbReference>
<keyword evidence="3" id="KW-1134">Transmembrane beta strand</keyword>
<dbReference type="InterPro" id="IPR028351">
    <property type="entry name" value="CyaE"/>
</dbReference>
<dbReference type="InterPro" id="IPR003423">
    <property type="entry name" value="OMP_efflux"/>
</dbReference>
<evidence type="ECO:0000313" key="10">
    <source>
        <dbReference type="Proteomes" id="UP000536720"/>
    </source>
</evidence>
<evidence type="ECO:0000256" key="2">
    <source>
        <dbReference type="ARBA" id="ARBA00022448"/>
    </source>
</evidence>
<sequence>MYKYLTPVLLTALVVFPSLSRAEEASDFYNPGERGYLNAPIKRNGIPETTNGNFSFGCTWDDSLSIDEALELALCANPKLSQARANIEIQKHKLTAAKSAYLPNLSLNSEALKDVAASNEKSLWDSSLNLSWLLLDFGGRQGSVEENRSLLLSAVLSQDSESLSLVSDVSRDYFSVAAARGVIDSSLDNESAAKESFLAAQAKYVAGVGARADLLQAQTAHSEAVLDRVRAQGNYQKAVAQLAYTLGVDQGSKIEIDKLDESVFSDDLSKSLDSLIQEAIAQHPSVLSARAQLEASKFHLQTVISEGKPSLSFVSSYSEKRYAQKNAEDFNSMEVGLKLSFPLFEGFRNSARVSEAYESIKLQESLLRQAELNVTNAIWVNYSDLKTENESTNIAKSLVRSAEESSGVAKGRYRAGVGSIIELLNAQTALANANQQYVQSLARWRAARIRLAASVGVLVRDSHMKSM</sequence>
<dbReference type="InterPro" id="IPR051906">
    <property type="entry name" value="TolC-like"/>
</dbReference>
<feature type="signal peptide" evidence="8">
    <location>
        <begin position="1"/>
        <end position="22"/>
    </location>
</feature>
<dbReference type="EMBL" id="JABFMR010000035">
    <property type="protein sequence ID" value="NUT89682.1"/>
    <property type="molecule type" value="Genomic_DNA"/>
</dbReference>
<proteinExistence type="inferred from homology"/>
<dbReference type="GO" id="GO:0031640">
    <property type="term" value="P:killing of cells of another organism"/>
    <property type="evidence" value="ECO:0007669"/>
    <property type="project" value="UniProtKB-KW"/>
</dbReference>
<keyword evidence="4" id="KW-0812">Transmembrane</keyword>
<dbReference type="PANTHER" id="PTHR30026:SF21">
    <property type="entry name" value="SLR1270 PROTEIN"/>
    <property type="match status" value="1"/>
</dbReference>
<name>A0A7Y6DJI5_9PSED</name>
<comment type="subcellular location">
    <subcellularLocation>
        <location evidence="7">Cell outer membrane</location>
        <topology evidence="7">Peripheral membrane protein</topology>
    </subcellularLocation>
</comment>
<comment type="caution">
    <text evidence="9">The sequence shown here is derived from an EMBL/GenBank/DDBJ whole genome shotgun (WGS) entry which is preliminary data.</text>
</comment>
<dbReference type="SUPFAM" id="SSF56954">
    <property type="entry name" value="Outer membrane efflux proteins (OEP)"/>
    <property type="match status" value="1"/>
</dbReference>
<gene>
    <name evidence="9" type="ORF">HNO91_24935</name>
</gene>
<keyword evidence="7" id="KW-0204">Cytolysis</keyword>
<evidence type="ECO:0000313" key="9">
    <source>
        <dbReference type="EMBL" id="NUT89682.1"/>
    </source>
</evidence>
<keyword evidence="7" id="KW-0354">Hemolysis</keyword>
<dbReference type="GO" id="GO:0009279">
    <property type="term" value="C:cell outer membrane"/>
    <property type="evidence" value="ECO:0007669"/>
    <property type="project" value="UniProtKB-SubCell"/>
</dbReference>
<dbReference type="AlphaFoldDB" id="A0A7Y6DJI5"/>
<keyword evidence="6 7" id="KW-0998">Cell outer membrane</keyword>
<dbReference type="PIRSF" id="PIRSF001892">
    <property type="entry name" value="CyaE"/>
    <property type="match status" value="1"/>
</dbReference>
<evidence type="ECO:0000256" key="6">
    <source>
        <dbReference type="ARBA" id="ARBA00023237"/>
    </source>
</evidence>
<comment type="similarity">
    <text evidence="1 7">Belongs to the outer membrane factor (OMF) (TC 1.B.17) family.</text>
</comment>